<keyword evidence="2" id="KW-1185">Reference proteome</keyword>
<organism evidence="1 2">
    <name type="scientific">Austropuccinia psidii MF-1</name>
    <dbReference type="NCBI Taxonomy" id="1389203"/>
    <lineage>
        <taxon>Eukaryota</taxon>
        <taxon>Fungi</taxon>
        <taxon>Dikarya</taxon>
        <taxon>Basidiomycota</taxon>
        <taxon>Pucciniomycotina</taxon>
        <taxon>Pucciniomycetes</taxon>
        <taxon>Pucciniales</taxon>
        <taxon>Sphaerophragmiaceae</taxon>
        <taxon>Austropuccinia</taxon>
    </lineage>
</organism>
<dbReference type="OrthoDB" id="412006at2759"/>
<dbReference type="PANTHER" id="PTHR33481">
    <property type="entry name" value="REVERSE TRANSCRIPTASE"/>
    <property type="match status" value="1"/>
</dbReference>
<reference evidence="1" key="1">
    <citation type="submission" date="2021-03" db="EMBL/GenBank/DDBJ databases">
        <title>Draft genome sequence of rust myrtle Austropuccinia psidii MF-1, a brazilian biotype.</title>
        <authorList>
            <person name="Quecine M.C."/>
            <person name="Pachon D.M.R."/>
            <person name="Bonatelli M.L."/>
            <person name="Correr F.H."/>
            <person name="Franceschini L.M."/>
            <person name="Leite T.F."/>
            <person name="Margarido G.R.A."/>
            <person name="Almeida C.A."/>
            <person name="Ferrarezi J.A."/>
            <person name="Labate C.A."/>
        </authorList>
    </citation>
    <scope>NUCLEOTIDE SEQUENCE</scope>
    <source>
        <strain evidence="1">MF-1</strain>
    </source>
</reference>
<sequence>MEGKLTNNKQEQTNLLFHIFAQEGTTIEDVEETEIAIDQSQPLHFEKITVDEIRTNVKTLSNKKSPGPDGIPNKLIKIAWHLIVERISDLFNDCLTIGHFLTSSKRASTIIIQKTNKSDYSDPFAYGPIALLNTLSKLFKRILNN</sequence>
<dbReference type="EMBL" id="AVOT02087377">
    <property type="protein sequence ID" value="MBW0571030.1"/>
    <property type="molecule type" value="Genomic_DNA"/>
</dbReference>
<protein>
    <recommendedName>
        <fullName evidence="3">Reverse transcriptase domain-containing protein</fullName>
    </recommendedName>
</protein>
<accession>A0A9Q3K117</accession>
<evidence type="ECO:0008006" key="3">
    <source>
        <dbReference type="Google" id="ProtNLM"/>
    </source>
</evidence>
<gene>
    <name evidence="1" type="ORF">O181_110745</name>
</gene>
<dbReference type="AlphaFoldDB" id="A0A9Q3K117"/>
<evidence type="ECO:0000313" key="2">
    <source>
        <dbReference type="Proteomes" id="UP000765509"/>
    </source>
</evidence>
<proteinExistence type="predicted"/>
<dbReference type="Proteomes" id="UP000765509">
    <property type="component" value="Unassembled WGS sequence"/>
</dbReference>
<evidence type="ECO:0000313" key="1">
    <source>
        <dbReference type="EMBL" id="MBW0571030.1"/>
    </source>
</evidence>
<dbReference type="PANTHER" id="PTHR33481:SF1">
    <property type="entry name" value="ENDONUCLEASE_EXONUCLEASE_PHOSPHATASE DOMAIN-CONTAINING PROTEIN-RELATED"/>
    <property type="match status" value="1"/>
</dbReference>
<name>A0A9Q3K117_9BASI</name>
<comment type="caution">
    <text evidence="1">The sequence shown here is derived from an EMBL/GenBank/DDBJ whole genome shotgun (WGS) entry which is preliminary data.</text>
</comment>